<dbReference type="GO" id="GO:0010506">
    <property type="term" value="P:regulation of autophagy"/>
    <property type="evidence" value="ECO:0007669"/>
    <property type="project" value="InterPro"/>
</dbReference>
<evidence type="ECO:0000313" key="3">
    <source>
        <dbReference type="EMBL" id="KAK4877326.1"/>
    </source>
</evidence>
<dbReference type="SUPFAM" id="SSF69322">
    <property type="entry name" value="Tricorn protease domain 2"/>
    <property type="match status" value="1"/>
</dbReference>
<gene>
    <name evidence="3" type="ORF">RN001_009832</name>
</gene>
<proteinExistence type="predicted"/>
<dbReference type="PANTHER" id="PTHR12897">
    <property type="entry name" value="COLON CANCER-ASSOCIATED PROTEIN MIC1"/>
    <property type="match status" value="1"/>
</dbReference>
<accession>A0AAN7P985</accession>
<organism evidence="3 4">
    <name type="scientific">Aquatica leii</name>
    <dbReference type="NCBI Taxonomy" id="1421715"/>
    <lineage>
        <taxon>Eukaryota</taxon>
        <taxon>Metazoa</taxon>
        <taxon>Ecdysozoa</taxon>
        <taxon>Arthropoda</taxon>
        <taxon>Hexapoda</taxon>
        <taxon>Insecta</taxon>
        <taxon>Pterygota</taxon>
        <taxon>Neoptera</taxon>
        <taxon>Endopterygota</taxon>
        <taxon>Coleoptera</taxon>
        <taxon>Polyphaga</taxon>
        <taxon>Elateriformia</taxon>
        <taxon>Elateroidea</taxon>
        <taxon>Lampyridae</taxon>
        <taxon>Luciolinae</taxon>
        <taxon>Aquatica</taxon>
    </lineage>
</organism>
<dbReference type="Pfam" id="PF07035">
    <property type="entry name" value="RMC1_C"/>
    <property type="match status" value="1"/>
</dbReference>
<dbReference type="InterPro" id="IPR049040">
    <property type="entry name" value="RMC1_N"/>
</dbReference>
<evidence type="ECO:0000259" key="1">
    <source>
        <dbReference type="Pfam" id="PF07035"/>
    </source>
</evidence>
<dbReference type="GO" id="GO:0005765">
    <property type="term" value="C:lysosomal membrane"/>
    <property type="evidence" value="ECO:0007669"/>
    <property type="project" value="TreeGrafter"/>
</dbReference>
<sequence length="630" mass="70479">MSSLKEPYLELSDHPVRFEAVNQVTNVFFDDSNKQVFAVRSGGTMGVVVKGPTEDTPPINFRMEDRGPVISIKFSLDQSILAVQRTTTSVEFFIFNGNTIEGEFSQACKKNTAILGFVWIQNNEVALITDHGIELYIIIPEKKTVKHSKTTSIVIQWFVWCPKNKIAVLASSHGSQLQPAIFKPGTISKLSKVETEPGRMTLERDVTLATLYGTPAVLILRHQSGPQTAEVHVHTLNGPGQAPVKSHILRLGLSGRFAINVVDDLILVHHQASRSSQVFDIALQSESDGTVNYHKSVAPAKSLKPTSLPLPGLVEPQTHICDLYSPNWVVFQPNIVIDAKLGCLWHIKLSLTTLCAQIPDLSVCTQLALKRTNGKEVLLQLLLDHILLPKPLLYKLQESFNHINSVYRLWAEAQILMQTASPVSAPPPSKPSAPPRVLISQSDMYHYILQKLMINDDHLQNLEWALISYMTSLSEYCIPVEFSLNELLIKILVQRNKFTALVQLLQYGIVADSKPLACLLLSLGNLHPSASQLAMDMLVRLGAIEEIQEVLIDQGQLLSAFKLSQDCVSPRKFLQAAEKLGDPTLFHSMLYCFRTNHQYDKAFLKDERLHSFLQHYRMLFPEKTLSDKTT</sequence>
<dbReference type="EMBL" id="JARPUR010000004">
    <property type="protein sequence ID" value="KAK4877326.1"/>
    <property type="molecule type" value="Genomic_DNA"/>
</dbReference>
<dbReference type="Proteomes" id="UP001353858">
    <property type="component" value="Unassembled WGS sequence"/>
</dbReference>
<feature type="domain" description="Mic1" evidence="1">
    <location>
        <begin position="371"/>
        <end position="596"/>
    </location>
</feature>
<feature type="domain" description="Regulator of MON1-CCZ1 complex N-terminal" evidence="2">
    <location>
        <begin position="27"/>
        <end position="145"/>
    </location>
</feature>
<dbReference type="InterPro" id="IPR009755">
    <property type="entry name" value="RMC1_C"/>
</dbReference>
<dbReference type="GO" id="GO:0035658">
    <property type="term" value="C:Mon1-Ccz1 complex"/>
    <property type="evidence" value="ECO:0007669"/>
    <property type="project" value="InterPro"/>
</dbReference>
<evidence type="ECO:0008006" key="5">
    <source>
        <dbReference type="Google" id="ProtNLM"/>
    </source>
</evidence>
<dbReference type="GO" id="GO:0031902">
    <property type="term" value="C:late endosome membrane"/>
    <property type="evidence" value="ECO:0007669"/>
    <property type="project" value="TreeGrafter"/>
</dbReference>
<dbReference type="Pfam" id="PF21029">
    <property type="entry name" value="RMC1_N"/>
    <property type="match status" value="1"/>
</dbReference>
<reference evidence="4" key="1">
    <citation type="submission" date="2023-01" db="EMBL/GenBank/DDBJ databases">
        <title>Key to firefly adult light organ development and bioluminescence: homeobox transcription factors regulate luciferase expression and transportation to peroxisome.</title>
        <authorList>
            <person name="Fu X."/>
        </authorList>
    </citation>
    <scope>NUCLEOTIDE SEQUENCE [LARGE SCALE GENOMIC DNA]</scope>
</reference>
<dbReference type="PANTHER" id="PTHR12897:SF4">
    <property type="entry name" value="REGULATOR OF MON1-CCZ1 COMPLEX"/>
    <property type="match status" value="1"/>
</dbReference>
<comment type="caution">
    <text evidence="3">The sequence shown here is derived from an EMBL/GenBank/DDBJ whole genome shotgun (WGS) entry which is preliminary data.</text>
</comment>
<name>A0AAN7P985_9COLE</name>
<protein>
    <recommendedName>
        <fullName evidence="5">Mic1 domain-containing protein</fullName>
    </recommendedName>
</protein>
<keyword evidence="4" id="KW-1185">Reference proteome</keyword>
<dbReference type="InterPro" id="IPR040371">
    <property type="entry name" value="RMC1"/>
</dbReference>
<evidence type="ECO:0000313" key="4">
    <source>
        <dbReference type="Proteomes" id="UP001353858"/>
    </source>
</evidence>
<evidence type="ECO:0000259" key="2">
    <source>
        <dbReference type="Pfam" id="PF21029"/>
    </source>
</evidence>
<dbReference type="AlphaFoldDB" id="A0AAN7P985"/>